<feature type="domain" description="Epidermal growth factor receptor-like transmembrane-juxtamembrane segment" evidence="7">
    <location>
        <begin position="147"/>
        <end position="174"/>
    </location>
</feature>
<evidence type="ECO:0000256" key="1">
    <source>
        <dbReference type="ARBA" id="ARBA00022553"/>
    </source>
</evidence>
<keyword evidence="6" id="KW-0732">Signal</keyword>
<feature type="signal peptide" evidence="6">
    <location>
        <begin position="1"/>
        <end position="21"/>
    </location>
</feature>
<proteinExistence type="predicted"/>
<reference evidence="8" key="1">
    <citation type="journal article" date="2020" name="Stud. Mycol.">
        <title>101 Dothideomycetes genomes: a test case for predicting lifestyles and emergence of pathogens.</title>
        <authorList>
            <person name="Haridas S."/>
            <person name="Albert R."/>
            <person name="Binder M."/>
            <person name="Bloem J."/>
            <person name="Labutti K."/>
            <person name="Salamov A."/>
            <person name="Andreopoulos B."/>
            <person name="Baker S."/>
            <person name="Barry K."/>
            <person name="Bills G."/>
            <person name="Bluhm B."/>
            <person name="Cannon C."/>
            <person name="Castanera R."/>
            <person name="Culley D."/>
            <person name="Daum C."/>
            <person name="Ezra D."/>
            <person name="Gonzalez J."/>
            <person name="Henrissat B."/>
            <person name="Kuo A."/>
            <person name="Liang C."/>
            <person name="Lipzen A."/>
            <person name="Lutzoni F."/>
            <person name="Magnuson J."/>
            <person name="Mondo S."/>
            <person name="Nolan M."/>
            <person name="Ohm R."/>
            <person name="Pangilinan J."/>
            <person name="Park H.-J."/>
            <person name="Ramirez L."/>
            <person name="Alfaro M."/>
            <person name="Sun H."/>
            <person name="Tritt A."/>
            <person name="Yoshinaga Y."/>
            <person name="Zwiers L.-H."/>
            <person name="Turgeon B."/>
            <person name="Goodwin S."/>
            <person name="Spatafora J."/>
            <person name="Crous P."/>
            <person name="Grigoriev I."/>
        </authorList>
    </citation>
    <scope>NUCLEOTIDE SEQUENCE</scope>
    <source>
        <strain evidence="8">CBS 690.94</strain>
    </source>
</reference>
<evidence type="ECO:0000313" key="8">
    <source>
        <dbReference type="EMBL" id="KAF2438969.1"/>
    </source>
</evidence>
<keyword evidence="2" id="KW-0547">Nucleotide-binding</keyword>
<dbReference type="Proteomes" id="UP000799764">
    <property type="component" value="Unassembled WGS sequence"/>
</dbReference>
<evidence type="ECO:0000256" key="2">
    <source>
        <dbReference type="ARBA" id="ARBA00022741"/>
    </source>
</evidence>
<comment type="caution">
    <text evidence="8">The sequence shown here is derived from an EMBL/GenBank/DDBJ whole genome shotgun (WGS) entry which is preliminary data.</text>
</comment>
<evidence type="ECO:0000256" key="5">
    <source>
        <dbReference type="SAM" id="Phobius"/>
    </source>
</evidence>
<sequence>MASLKSLFGGALCLLLYTTFASNIATFEDQKCKESKENMNGPNGYPNGTCMPLDKKGSYKSFQIVGLDGGCSVTLYGKDSDPGSPCSSETQLEFPRIGTCYNASWLYYSIDSVTRLTHCHHPTHYATPTATENTFAESPHKKNTGAIAGGVVGGVVGLVLVAASVFFSVKRNRRLQQEARKPVSATAPNELPTQDVKYKIYSHEASLPPQEMGRNSVYISPSELHNDTSKEV</sequence>
<keyword evidence="5" id="KW-0472">Membrane</keyword>
<name>A0A9P4P5W8_9PLEO</name>
<keyword evidence="9" id="KW-1185">Reference proteome</keyword>
<evidence type="ECO:0000256" key="3">
    <source>
        <dbReference type="ARBA" id="ARBA00022840"/>
    </source>
</evidence>
<dbReference type="Pfam" id="PF21314">
    <property type="entry name" value="TM_ErbB1"/>
    <property type="match status" value="1"/>
</dbReference>
<gene>
    <name evidence="8" type="ORF">P171DRAFT_502090</name>
</gene>
<dbReference type="AlphaFoldDB" id="A0A9P4P5W8"/>
<keyword evidence="1" id="KW-0597">Phosphoprotein</keyword>
<keyword evidence="3" id="KW-0067">ATP-binding</keyword>
<dbReference type="EMBL" id="MU001510">
    <property type="protein sequence ID" value="KAF2438969.1"/>
    <property type="molecule type" value="Genomic_DNA"/>
</dbReference>
<dbReference type="InterPro" id="IPR049328">
    <property type="entry name" value="TM_ErbB1"/>
</dbReference>
<keyword evidence="5" id="KW-1133">Transmembrane helix</keyword>
<evidence type="ECO:0000256" key="4">
    <source>
        <dbReference type="SAM" id="MobiDB-lite"/>
    </source>
</evidence>
<dbReference type="OrthoDB" id="4157427at2759"/>
<feature type="region of interest" description="Disordered" evidence="4">
    <location>
        <begin position="209"/>
        <end position="232"/>
    </location>
</feature>
<organism evidence="8 9">
    <name type="scientific">Karstenula rhodostoma CBS 690.94</name>
    <dbReference type="NCBI Taxonomy" id="1392251"/>
    <lineage>
        <taxon>Eukaryota</taxon>
        <taxon>Fungi</taxon>
        <taxon>Dikarya</taxon>
        <taxon>Ascomycota</taxon>
        <taxon>Pezizomycotina</taxon>
        <taxon>Dothideomycetes</taxon>
        <taxon>Pleosporomycetidae</taxon>
        <taxon>Pleosporales</taxon>
        <taxon>Massarineae</taxon>
        <taxon>Didymosphaeriaceae</taxon>
        <taxon>Karstenula</taxon>
    </lineage>
</organism>
<accession>A0A9P4P5W8</accession>
<evidence type="ECO:0000313" key="9">
    <source>
        <dbReference type="Proteomes" id="UP000799764"/>
    </source>
</evidence>
<protein>
    <recommendedName>
        <fullName evidence="7">Epidermal growth factor receptor-like transmembrane-juxtamembrane segment domain-containing protein</fullName>
    </recommendedName>
</protein>
<keyword evidence="5" id="KW-0812">Transmembrane</keyword>
<evidence type="ECO:0000256" key="6">
    <source>
        <dbReference type="SAM" id="SignalP"/>
    </source>
</evidence>
<dbReference type="GO" id="GO:0005524">
    <property type="term" value="F:ATP binding"/>
    <property type="evidence" value="ECO:0007669"/>
    <property type="project" value="UniProtKB-KW"/>
</dbReference>
<feature type="chain" id="PRO_5040265758" description="Epidermal growth factor receptor-like transmembrane-juxtamembrane segment domain-containing protein" evidence="6">
    <location>
        <begin position="22"/>
        <end position="232"/>
    </location>
</feature>
<feature type="transmembrane region" description="Helical" evidence="5">
    <location>
        <begin position="146"/>
        <end position="167"/>
    </location>
</feature>
<evidence type="ECO:0000259" key="7">
    <source>
        <dbReference type="Pfam" id="PF21314"/>
    </source>
</evidence>